<evidence type="ECO:0000313" key="3">
    <source>
        <dbReference type="Proteomes" id="UP000826656"/>
    </source>
</evidence>
<dbReference type="PANTHER" id="PTHR34222:SF28">
    <property type="entry name" value="CCHC-TYPE DOMAIN-CONTAINING PROTEIN"/>
    <property type="match status" value="1"/>
</dbReference>
<evidence type="ECO:0000313" key="2">
    <source>
        <dbReference type="EMBL" id="KAH0737866.1"/>
    </source>
</evidence>
<dbReference type="EMBL" id="JAIVGD010000028">
    <property type="protein sequence ID" value="KAH0737866.1"/>
    <property type="molecule type" value="Genomic_DNA"/>
</dbReference>
<feature type="compositionally biased region" description="Polar residues" evidence="1">
    <location>
        <begin position="174"/>
        <end position="184"/>
    </location>
</feature>
<gene>
    <name evidence="2" type="ORF">KY290_036571</name>
</gene>
<feature type="non-terminal residue" evidence="2">
    <location>
        <position position="1"/>
    </location>
</feature>
<protein>
    <recommendedName>
        <fullName evidence="4">Retrotransposon gag domain-containing protein</fullName>
    </recommendedName>
</protein>
<proteinExistence type="predicted"/>
<evidence type="ECO:0000256" key="1">
    <source>
        <dbReference type="SAM" id="MobiDB-lite"/>
    </source>
</evidence>
<reference evidence="2 3" key="1">
    <citation type="journal article" date="2021" name="bioRxiv">
        <title>Chromosome-scale and haplotype-resolved genome assembly of a tetraploid potato cultivar.</title>
        <authorList>
            <person name="Sun H."/>
            <person name="Jiao W.-B."/>
            <person name="Krause K."/>
            <person name="Campoy J.A."/>
            <person name="Goel M."/>
            <person name="Folz-Donahue K."/>
            <person name="Kukat C."/>
            <person name="Huettel B."/>
            <person name="Schneeberger K."/>
        </authorList>
    </citation>
    <scope>NUCLEOTIDE SEQUENCE [LARGE SCALE GENOMIC DNA]</scope>
    <source>
        <strain evidence="2">SolTubOtavaFocal</strain>
        <tissue evidence="2">Leaves</tissue>
    </source>
</reference>
<feature type="region of interest" description="Disordered" evidence="1">
    <location>
        <begin position="166"/>
        <end position="203"/>
    </location>
</feature>
<comment type="caution">
    <text evidence="2">The sequence shown here is derived from an EMBL/GenBank/DDBJ whole genome shotgun (WGS) entry which is preliminary data.</text>
</comment>
<evidence type="ECO:0008006" key="4">
    <source>
        <dbReference type="Google" id="ProtNLM"/>
    </source>
</evidence>
<dbReference type="PANTHER" id="PTHR34222">
    <property type="entry name" value="GAG_PRE-INTEGRS DOMAIN-CONTAINING PROTEIN"/>
    <property type="match status" value="1"/>
</dbReference>
<accession>A0ABQ7TUQ1</accession>
<organism evidence="2 3">
    <name type="scientific">Solanum tuberosum</name>
    <name type="common">Potato</name>
    <dbReference type="NCBI Taxonomy" id="4113"/>
    <lineage>
        <taxon>Eukaryota</taxon>
        <taxon>Viridiplantae</taxon>
        <taxon>Streptophyta</taxon>
        <taxon>Embryophyta</taxon>
        <taxon>Tracheophyta</taxon>
        <taxon>Spermatophyta</taxon>
        <taxon>Magnoliopsida</taxon>
        <taxon>eudicotyledons</taxon>
        <taxon>Gunneridae</taxon>
        <taxon>Pentapetalae</taxon>
        <taxon>asterids</taxon>
        <taxon>lamiids</taxon>
        <taxon>Solanales</taxon>
        <taxon>Solanaceae</taxon>
        <taxon>Solanoideae</taxon>
        <taxon>Solaneae</taxon>
        <taxon>Solanum</taxon>
    </lineage>
</organism>
<dbReference type="Proteomes" id="UP000826656">
    <property type="component" value="Unassembled WGS sequence"/>
</dbReference>
<sequence length="203" mass="22641">ADCKQRGMAIIAYYGRMKAIWDELANYEQIPMCTSEGCKCNIGSQLEKQREEEKVHQFLMGLDDTLYGTVRTNMLDADPLPTLNRVYAILIQQEKVNTITRAKEERGEVIRLAVQTNSRTRGRGEVKDKLMNCTHCKRSGHAADICFQLIGYLDWWGDFPRGEGWTSDKGKGLPQQQRTGSSTGHGQGKAVRANAAQITTGGA</sequence>
<name>A0ABQ7TUQ1_SOLTU</name>
<keyword evidence="3" id="KW-1185">Reference proteome</keyword>